<feature type="modified residue" description="Phosphohistidine" evidence="7">
    <location>
        <position position="891"/>
    </location>
</feature>
<dbReference type="Pfam" id="PF01584">
    <property type="entry name" value="CheW"/>
    <property type="match status" value="1"/>
</dbReference>
<sequence>MRLQDDIDFTTLNWVKQELDETLKQARQALEAYVDDPADSSLMRFCATYLHQVQGTLRMVELYGASMVVEEMERLAQALLEGEIRQKEEAYSVLMRGIVQLPDYLERLQSGHKDIPIVLLPLLNDLRAVRGEELFSESVLFSPDLTLPLPASADGAPRALPETELKANLAKLRTVYQVALLKLLRAADPKIETQKLNEVLARIHSLTFAVEPRRMWWIAAAVLDGVGAAAIEASPAVKLLFGKVDREIKRLLDVGEQTYSATPARELLKNLLYYVAHASGETPRLSEVKQAFKLQSLMPSAKELEHAKGSISGHNRALLDTVSAAIKDDLLRVKEALDIFLRAQGNDPAELMAQVDVLDRVGDTLGMLGLGVPRRVVVEQRGIVEEIANKTRPTDESTLLDVAGALLYVEASLDDHIDRLGADTPEDTGAKGMELPKAEVRKILDALMKEATTNLAQAKNDIVAFIESPWDHAKVEQIPRLLEEVSGALRMLDLQQPSELMHGLVRFIEVELLRWRRVPTAEQMDKLADAIASIEYYLEATRDQRAGREKILDVTRESLEALGYWPVPEDDGTHPEPPPAAPPPSSRATESVAPAAPLPTAIDTSAVAAALSAAPVVERRPEPPVVAERKPEPLAVERRPEPEPPVVERRPEPTPFLEPVIESTPAPFDPADTDANALSIGEFVSFVETLPGSRGPAVEAAVRSPDEGTDAQFLSVEMTPDADIDEYVARVGIPDATTEPEPIVMASEEPADLHLSVEIAPGEGLESLMVGEQPAIPEPAQDLTGLRFTETEPIATPAIEPVAPVAPPAPTVRYVEVEEEIEEEVEDTDAVPAMADASFQAVASDDIDEEIREVFVEEVQEEIDNLNRHMPLWKSDVHDFEKLKPVRRSFHTLKGSGRLVGALALGEFAWKVENMLNRVLDKTIQPGAPVITLVDQAVAALPELLAGLRGEGAPKSDIAGIMNVADRLGAGEEAWLAPARPKTKKVKRIVKRMVAVPVEPESRPAGEAAGVPGRFPEAELTQTLDITKEFSEPEEPAAEVSFDLPVTGPLPNIDPVLFDILRSEVTQHLTVVDAFVSDSSRYPQPATDTLLRAVHTLHGAIAMVDIPVIIHVLAPLEGYIKRLRARDGAPGPSGLAVLHDASNLVRTVMESLERGEVLSAVPHALIDRIIALRDDLPEPELAHTLYVPMDEDDAEFPAAAAATVAPATPEPVDAGSFAAVTPELGLAPLEEPTAAEVAEAQAAFADMGLLSDAEADALIQTSPVDEPSAFEAPREIERAIAETPVEAEAAFVDEELAFELDRDFGTDSVALTEPTPAAEAPAEELAFEDLAFLGGDEAISGLTEPAAEPVAEDVAAFGDSDALAQALAFTEPPAGETSVVLSDESAFGDADVAATDGLSLVEEGAFGDAAAAPSDDALTLASDDENLFSSREQAEFEALLAAGLGEDLALSDSPASPAQEEPAFALSDDALALIGDVPTAESEGVTPTDVELDALLAFEAQAEAEAAARLAAEAEAARAEAETLARQEAERGLAEAAERASREAEAARREAEDAAQRHAQELAAQAAAQAAEDARIAAEAEAAAQAEAARLQAEAEAAAAAETTQMTAVANPADVVLPPIAEDTQPDGKLDLPDMDEDLLEIFVQEGTDILDHSDALVARLREAPHDREIVTGMQRDLHTLKGGARMAGLAPIGDLAHSMESLLEAISEGRRSMDRSTVESFERGYDRLHALVQRIAKRQAIAMPEHAIARFEALVSGDLAAELAAAAPVDQAVAAEPEAPVADEPAAAEVPAAKPQKPAPRGPVFEDDEPRAPQEMIRVRSDLLDSLVNYAGEVSIYRSRLEQQVTTFRFNLVEFEQTVARLREQLRKLEMETEAQIIARYQREHHEPGQTVFDPLELDRFSQLQQLSRALGESVSDLVSIQNLLDDLTRQSETLLLQQSRVSSDLQEGLMRTRMVPFDSLVPSLRRTVRQAAQEIGKRAQLKVEGAQGEMDRNLLERMKAPFEHMLRNALAHGIEGPEERQRNNKNPEGTVTIQVSREATEVVLRVLDDGRGMDRNAIRKKAIERGLLNADAQLSDRDLYAFILETGFSTAEQVTQLAGRGVGMDVVHNEIKQLGGTLTIDSERGKGSVFTIRLPFTLAVTQAILVRLGEATYAIPMSSVQGVVRIGREDLDRRMATINPIYTYAGEEFHIYELAQLLNVPMPRNTDDTQVPLLMTRTGDQRAAVRIDGVVGSREVVVKSVGPQISSVPGIFGATIMGDGSVVMILDLAPLVRRFVALRAASVEAGVDIETLVPVPVAPPVEERRQPLVMVVDDSITMRKVTTRVLERNDMDVITAKDGLDAVEKLQDKVPDLMLLDIEMPRMDGYELATYMKNDPRLKLVPIIMITSRTGEKHRQRAMEIGVERYLGKPYQEVDLLRNVQETLRLSRAHP</sequence>
<dbReference type="SMART" id="SM00448">
    <property type="entry name" value="REC"/>
    <property type="match status" value="1"/>
</dbReference>
<feature type="domain" description="Histidine kinase" evidence="11">
    <location>
        <begin position="1881"/>
        <end position="2140"/>
    </location>
</feature>
<dbReference type="PROSITE" id="PS50851">
    <property type="entry name" value="CHEW"/>
    <property type="match status" value="1"/>
</dbReference>
<feature type="domain" description="Response regulatory" evidence="12">
    <location>
        <begin position="2310"/>
        <end position="2426"/>
    </location>
</feature>
<protein>
    <recommendedName>
        <fullName evidence="2">histidine kinase</fullName>
        <ecNumber evidence="2">2.7.13.3</ecNumber>
    </recommendedName>
</protein>
<evidence type="ECO:0000256" key="7">
    <source>
        <dbReference type="PROSITE-ProRule" id="PRU00110"/>
    </source>
</evidence>
<dbReference type="RefSeq" id="WP_261696319.1">
    <property type="nucleotide sequence ID" value="NZ_CP104694.1"/>
</dbReference>
<dbReference type="InterPro" id="IPR036890">
    <property type="entry name" value="HATPase_C_sf"/>
</dbReference>
<feature type="compositionally biased region" description="Low complexity" evidence="10">
    <location>
        <begin position="1776"/>
        <end position="1797"/>
    </location>
</feature>
<dbReference type="SUPFAM" id="SSF50341">
    <property type="entry name" value="CheW-like"/>
    <property type="match status" value="1"/>
</dbReference>
<dbReference type="SUPFAM" id="SSF47226">
    <property type="entry name" value="Histidine-containing phosphotransfer domain, HPT domain"/>
    <property type="match status" value="5"/>
</dbReference>
<evidence type="ECO:0000259" key="14">
    <source>
        <dbReference type="PROSITE" id="PS50894"/>
    </source>
</evidence>
<accession>A0ABY6BH72</accession>
<dbReference type="InterPro" id="IPR051315">
    <property type="entry name" value="Bact_Chemotaxis_CheA"/>
</dbReference>
<dbReference type="Gene3D" id="3.40.50.2300">
    <property type="match status" value="1"/>
</dbReference>
<evidence type="ECO:0000256" key="6">
    <source>
        <dbReference type="ARBA" id="ARBA00023012"/>
    </source>
</evidence>
<evidence type="ECO:0000256" key="2">
    <source>
        <dbReference type="ARBA" id="ARBA00012438"/>
    </source>
</evidence>
<evidence type="ECO:0000256" key="10">
    <source>
        <dbReference type="SAM" id="MobiDB-lite"/>
    </source>
</evidence>
<feature type="domain" description="CheW-like" evidence="13">
    <location>
        <begin position="2142"/>
        <end position="2279"/>
    </location>
</feature>
<dbReference type="InterPro" id="IPR036061">
    <property type="entry name" value="CheW-like_dom_sf"/>
</dbReference>
<dbReference type="InterPro" id="IPR003594">
    <property type="entry name" value="HATPase_dom"/>
</dbReference>
<evidence type="ECO:0000256" key="3">
    <source>
        <dbReference type="ARBA" id="ARBA00022553"/>
    </source>
</evidence>
<feature type="domain" description="HPt" evidence="14">
    <location>
        <begin position="1632"/>
        <end position="1736"/>
    </location>
</feature>
<dbReference type="InterPro" id="IPR002545">
    <property type="entry name" value="CheW-lke_dom"/>
</dbReference>
<feature type="compositionally biased region" description="Basic and acidic residues" evidence="10">
    <location>
        <begin position="1522"/>
        <end position="1560"/>
    </location>
</feature>
<feature type="region of interest" description="Disordered" evidence="10">
    <location>
        <begin position="565"/>
        <end position="593"/>
    </location>
</feature>
<feature type="modified residue" description="4-aspartylphosphate" evidence="8">
    <location>
        <position position="2359"/>
    </location>
</feature>
<dbReference type="Pfam" id="PF02518">
    <property type="entry name" value="HATPase_c"/>
    <property type="match status" value="1"/>
</dbReference>
<dbReference type="Gene3D" id="3.30.565.10">
    <property type="entry name" value="Histidine kinase-like ATPase, C-terminal domain"/>
    <property type="match status" value="1"/>
</dbReference>
<dbReference type="PRINTS" id="PR00344">
    <property type="entry name" value="BCTRLSENSOR"/>
</dbReference>
<feature type="modified residue" description="Phosphohistidine" evidence="7">
    <location>
        <position position="1679"/>
    </location>
</feature>
<feature type="region of interest" description="Disordered" evidence="10">
    <location>
        <begin position="617"/>
        <end position="653"/>
    </location>
</feature>
<dbReference type="InterPro" id="IPR037006">
    <property type="entry name" value="CheA-like_homodim_sf"/>
</dbReference>
<dbReference type="PANTHER" id="PTHR43395">
    <property type="entry name" value="SENSOR HISTIDINE KINASE CHEA"/>
    <property type="match status" value="1"/>
</dbReference>
<dbReference type="InterPro" id="IPR004105">
    <property type="entry name" value="CheA-like_dim"/>
</dbReference>
<feature type="region of interest" description="Disordered" evidence="10">
    <location>
        <begin position="1522"/>
        <end position="1566"/>
    </location>
</feature>
<dbReference type="InterPro" id="IPR005467">
    <property type="entry name" value="His_kinase_dom"/>
</dbReference>
<name>A0ABY6BH72_9GAMM</name>
<comment type="catalytic activity">
    <reaction evidence="1">
        <text>ATP + protein L-histidine = ADP + protein N-phospho-L-histidine.</text>
        <dbReference type="EC" id="2.7.13.3"/>
    </reaction>
</comment>
<dbReference type="SMART" id="SM00073">
    <property type="entry name" value="HPT"/>
    <property type="match status" value="2"/>
</dbReference>
<feature type="compositionally biased region" description="Pro residues" evidence="10">
    <location>
        <begin position="575"/>
        <end position="585"/>
    </location>
</feature>
<dbReference type="Proteomes" id="UP001064632">
    <property type="component" value="Chromosome"/>
</dbReference>
<feature type="compositionally biased region" description="Basic and acidic residues" evidence="10">
    <location>
        <begin position="617"/>
        <end position="652"/>
    </location>
</feature>
<dbReference type="EMBL" id="CP104694">
    <property type="protein sequence ID" value="UXI69364.1"/>
    <property type="molecule type" value="Genomic_DNA"/>
</dbReference>
<dbReference type="PROSITE" id="PS50109">
    <property type="entry name" value="HIS_KIN"/>
    <property type="match status" value="1"/>
</dbReference>
<evidence type="ECO:0000259" key="11">
    <source>
        <dbReference type="PROSITE" id="PS50109"/>
    </source>
</evidence>
<dbReference type="InterPro" id="IPR011006">
    <property type="entry name" value="CheY-like_superfamily"/>
</dbReference>
<keyword evidence="9" id="KW-0175">Coiled coil</keyword>
<evidence type="ECO:0000256" key="8">
    <source>
        <dbReference type="PROSITE-ProRule" id="PRU00169"/>
    </source>
</evidence>
<dbReference type="Gene3D" id="1.10.287.560">
    <property type="entry name" value="Histidine kinase CheA-like, homodimeric domain"/>
    <property type="match status" value="1"/>
</dbReference>
<feature type="coiled-coil region" evidence="9">
    <location>
        <begin position="1853"/>
        <end position="1880"/>
    </location>
</feature>
<dbReference type="PROSITE" id="PS50894">
    <property type="entry name" value="HPT"/>
    <property type="match status" value="2"/>
</dbReference>
<reference evidence="15" key="1">
    <citation type="submission" date="2022-09" db="EMBL/GenBank/DDBJ databases">
        <title>Tahibacter sp. nov., isolated from a fresh water.</title>
        <authorList>
            <person name="Baek J.H."/>
            <person name="Lee J.K."/>
            <person name="Kim J.M."/>
            <person name="Jeon C.O."/>
        </authorList>
    </citation>
    <scope>NUCLEOTIDE SEQUENCE</scope>
    <source>
        <strain evidence="15">W38</strain>
    </source>
</reference>
<proteinExistence type="predicted"/>
<evidence type="ECO:0000313" key="16">
    <source>
        <dbReference type="Proteomes" id="UP001064632"/>
    </source>
</evidence>
<feature type="domain" description="HPt" evidence="14">
    <location>
        <begin position="844"/>
        <end position="948"/>
    </location>
</feature>
<evidence type="ECO:0000256" key="9">
    <source>
        <dbReference type="SAM" id="Coils"/>
    </source>
</evidence>
<evidence type="ECO:0000256" key="1">
    <source>
        <dbReference type="ARBA" id="ARBA00000085"/>
    </source>
</evidence>
<dbReference type="Gene3D" id="1.20.120.160">
    <property type="entry name" value="HPT domain"/>
    <property type="match status" value="5"/>
</dbReference>
<keyword evidence="16" id="KW-1185">Reference proteome</keyword>
<evidence type="ECO:0000256" key="5">
    <source>
        <dbReference type="ARBA" id="ARBA00022777"/>
    </source>
</evidence>
<keyword evidence="4" id="KW-0808">Transferase</keyword>
<dbReference type="EC" id="2.7.13.3" evidence="2"/>
<dbReference type="Pfam" id="PF01627">
    <property type="entry name" value="Hpt"/>
    <property type="match status" value="3"/>
</dbReference>
<dbReference type="InterPro" id="IPR004358">
    <property type="entry name" value="Sig_transdc_His_kin-like_C"/>
</dbReference>
<dbReference type="Pfam" id="PF00072">
    <property type="entry name" value="Response_reg"/>
    <property type="match status" value="1"/>
</dbReference>
<organism evidence="15 16">
    <name type="scientific">Tahibacter amnicola</name>
    <dbReference type="NCBI Taxonomy" id="2976241"/>
    <lineage>
        <taxon>Bacteria</taxon>
        <taxon>Pseudomonadati</taxon>
        <taxon>Pseudomonadota</taxon>
        <taxon>Gammaproteobacteria</taxon>
        <taxon>Lysobacterales</taxon>
        <taxon>Rhodanobacteraceae</taxon>
        <taxon>Tahibacter</taxon>
    </lineage>
</organism>
<dbReference type="InterPro" id="IPR036641">
    <property type="entry name" value="HPT_dom_sf"/>
</dbReference>
<dbReference type="Gene3D" id="2.30.30.40">
    <property type="entry name" value="SH3 Domains"/>
    <property type="match status" value="1"/>
</dbReference>
<dbReference type="CDD" id="cd00088">
    <property type="entry name" value="HPT"/>
    <property type="match status" value="1"/>
</dbReference>
<evidence type="ECO:0000313" key="15">
    <source>
        <dbReference type="EMBL" id="UXI69364.1"/>
    </source>
</evidence>
<dbReference type="SMART" id="SM01231">
    <property type="entry name" value="H-kinase_dim"/>
    <property type="match status" value="1"/>
</dbReference>
<evidence type="ECO:0000256" key="4">
    <source>
        <dbReference type="ARBA" id="ARBA00022679"/>
    </source>
</evidence>
<feature type="region of interest" description="Disordered" evidence="10">
    <location>
        <begin position="1776"/>
        <end position="1811"/>
    </location>
</feature>
<dbReference type="InterPro" id="IPR001789">
    <property type="entry name" value="Sig_transdc_resp-reg_receiver"/>
</dbReference>
<dbReference type="SMART" id="SM00387">
    <property type="entry name" value="HATPase_c"/>
    <property type="match status" value="1"/>
</dbReference>
<dbReference type="SUPFAM" id="SSF55874">
    <property type="entry name" value="ATPase domain of HSP90 chaperone/DNA topoisomerase II/histidine kinase"/>
    <property type="match status" value="1"/>
</dbReference>
<keyword evidence="6" id="KW-0902">Two-component regulatory system</keyword>
<gene>
    <name evidence="15" type="ORF">N4264_06870</name>
</gene>
<dbReference type="CDD" id="cd17546">
    <property type="entry name" value="REC_hyHK_CKI1_RcsC-like"/>
    <property type="match status" value="1"/>
</dbReference>
<dbReference type="SUPFAM" id="SSF52172">
    <property type="entry name" value="CheY-like"/>
    <property type="match status" value="1"/>
</dbReference>
<keyword evidence="3 8" id="KW-0597">Phosphoprotein</keyword>
<dbReference type="InterPro" id="IPR008207">
    <property type="entry name" value="Sig_transdc_His_kin_Hpt_dom"/>
</dbReference>
<dbReference type="SMART" id="SM00260">
    <property type="entry name" value="CheW"/>
    <property type="match status" value="1"/>
</dbReference>
<evidence type="ECO:0000259" key="13">
    <source>
        <dbReference type="PROSITE" id="PS50851"/>
    </source>
</evidence>
<dbReference type="PANTHER" id="PTHR43395:SF8">
    <property type="entry name" value="HISTIDINE KINASE"/>
    <property type="match status" value="1"/>
</dbReference>
<dbReference type="Pfam" id="PF26379">
    <property type="entry name" value="FimL_2nd"/>
    <property type="match status" value="1"/>
</dbReference>
<dbReference type="InterPro" id="IPR058661">
    <property type="entry name" value="FimL_2nd"/>
</dbReference>
<evidence type="ECO:0000259" key="12">
    <source>
        <dbReference type="PROSITE" id="PS50110"/>
    </source>
</evidence>
<keyword evidence="5" id="KW-0418">Kinase</keyword>
<dbReference type="PROSITE" id="PS50110">
    <property type="entry name" value="RESPONSE_REGULATORY"/>
    <property type="match status" value="1"/>
</dbReference>